<evidence type="ECO:0000313" key="2">
    <source>
        <dbReference type="Proteomes" id="UP000499080"/>
    </source>
</evidence>
<accession>A0A4Y2XB70</accession>
<evidence type="ECO:0000313" key="1">
    <source>
        <dbReference type="EMBL" id="GBO46194.1"/>
    </source>
</evidence>
<name>A0A4Y2XB70_ARAVE</name>
<organism evidence="1 2">
    <name type="scientific">Araneus ventricosus</name>
    <name type="common">Orbweaver spider</name>
    <name type="synonym">Epeira ventricosa</name>
    <dbReference type="NCBI Taxonomy" id="182803"/>
    <lineage>
        <taxon>Eukaryota</taxon>
        <taxon>Metazoa</taxon>
        <taxon>Ecdysozoa</taxon>
        <taxon>Arthropoda</taxon>
        <taxon>Chelicerata</taxon>
        <taxon>Arachnida</taxon>
        <taxon>Araneae</taxon>
        <taxon>Araneomorphae</taxon>
        <taxon>Entelegynae</taxon>
        <taxon>Araneoidea</taxon>
        <taxon>Araneidae</taxon>
        <taxon>Araneus</taxon>
    </lineage>
</organism>
<reference evidence="1 2" key="1">
    <citation type="journal article" date="2019" name="Sci. Rep.">
        <title>Orb-weaving spider Araneus ventricosus genome elucidates the spidroin gene catalogue.</title>
        <authorList>
            <person name="Kono N."/>
            <person name="Nakamura H."/>
            <person name="Ohtoshi R."/>
            <person name="Moran D.A.P."/>
            <person name="Shinohara A."/>
            <person name="Yoshida Y."/>
            <person name="Fujiwara M."/>
            <person name="Mori M."/>
            <person name="Tomita M."/>
            <person name="Arakawa K."/>
        </authorList>
    </citation>
    <scope>NUCLEOTIDE SEQUENCE [LARGE SCALE GENOMIC DNA]</scope>
</reference>
<dbReference type="Proteomes" id="UP000499080">
    <property type="component" value="Unassembled WGS sequence"/>
</dbReference>
<gene>
    <name evidence="1" type="ORF">AVEN_33592_1</name>
</gene>
<sequence>MERAAPLRARVSLSQEVIRRPLGWVLGNGMERFQRSEIIFTISLAAGIVEHKVVSGILPKETDSRWKENLYNHMHATDERTSMAANKFHSVWREIANRMDVARVFEDSRTRHLLSWAFTSSPFVPTAGLYSTHSSR</sequence>
<keyword evidence="2" id="KW-1185">Reference proteome</keyword>
<dbReference type="EMBL" id="BGPR01073693">
    <property type="protein sequence ID" value="GBO46194.1"/>
    <property type="molecule type" value="Genomic_DNA"/>
</dbReference>
<proteinExistence type="predicted"/>
<comment type="caution">
    <text evidence="1">The sequence shown here is derived from an EMBL/GenBank/DDBJ whole genome shotgun (WGS) entry which is preliminary data.</text>
</comment>
<protein>
    <submittedName>
        <fullName evidence="1">Uncharacterized protein</fullName>
    </submittedName>
</protein>
<dbReference type="AlphaFoldDB" id="A0A4Y2XB70"/>